<name>L8P6L6_STRVR</name>
<dbReference type="Proteomes" id="UP000011205">
    <property type="component" value="Unassembled WGS sequence"/>
</dbReference>
<dbReference type="EMBL" id="AMLP01000177">
    <property type="protein sequence ID" value="ELS53211.1"/>
    <property type="molecule type" value="Genomic_DNA"/>
</dbReference>
<comment type="caution">
    <text evidence="3">The sequence shown here is derived from an EMBL/GenBank/DDBJ whole genome shotgun (WGS) entry which is preliminary data.</text>
</comment>
<evidence type="ECO:0000256" key="2">
    <source>
        <dbReference type="SAM" id="Phobius"/>
    </source>
</evidence>
<evidence type="ECO:0000313" key="3">
    <source>
        <dbReference type="EMBL" id="ELS53211.1"/>
    </source>
</evidence>
<feature type="transmembrane region" description="Helical" evidence="2">
    <location>
        <begin position="317"/>
        <end position="337"/>
    </location>
</feature>
<feature type="compositionally biased region" description="Basic and acidic residues" evidence="1">
    <location>
        <begin position="435"/>
        <end position="454"/>
    </location>
</feature>
<feature type="transmembrane region" description="Helical" evidence="2">
    <location>
        <begin position="123"/>
        <end position="146"/>
    </location>
</feature>
<feature type="compositionally biased region" description="Low complexity" evidence="1">
    <location>
        <begin position="19"/>
        <end position="29"/>
    </location>
</feature>
<proteinExistence type="predicted"/>
<dbReference type="Gene3D" id="3.40.630.10">
    <property type="entry name" value="Zn peptidases"/>
    <property type="match status" value="1"/>
</dbReference>
<feature type="region of interest" description="Disordered" evidence="1">
    <location>
        <begin position="1"/>
        <end position="46"/>
    </location>
</feature>
<feature type="transmembrane region" description="Helical" evidence="2">
    <location>
        <begin position="286"/>
        <end position="311"/>
    </location>
</feature>
<feature type="transmembrane region" description="Helical" evidence="2">
    <location>
        <begin position="158"/>
        <end position="178"/>
    </location>
</feature>
<sequence length="466" mass="50185">MVVAARTGSERAERTPGVAGMAWASGSRASARRAGRTEQGETSVGGAGDGNFVAALGRPVLDGLGAVGGGAPAPGNRSASPGPNCIHLGFSDVYDDMDLEKPPPRRQDPEGCLAVAIRVPVRIVVLVLVVPVRMVWDALVVAGRFLNDTVLRPVGRALLWLGRAVFVWPFVGLWRYLLVPLGKGLAWLGNVLVVVPLVWCHRYVLTPLGQACAWLARGIGAGLAWLYARVLTPVGHAVMWVLRGLGAVLAAIGLGVFGAVAWLARYLLVVPALWVYEWILTPVGRAIAWCATGLVRVVSAVATGIGIALYWTARVLFVLPALGLYRWVLTPVGRFLAVIGREARDALGHAWRIAGRISLAVGRFLATLLRWTFVEPVRWVYRAVLTPVGHVVRDAVLRPVAEAARSVGRATRQALTAARESVRQARADFRRMLLGEPKQRETVDRREPPGRETRTLGSSTTALTKD</sequence>
<dbReference type="PATRIC" id="fig|1160705.3.peg.5773"/>
<keyword evidence="2" id="KW-1133">Transmembrane helix</keyword>
<evidence type="ECO:0000313" key="4">
    <source>
        <dbReference type="Proteomes" id="UP000011205"/>
    </source>
</evidence>
<feature type="transmembrane region" description="Helical" evidence="2">
    <location>
        <begin position="184"/>
        <end position="204"/>
    </location>
</feature>
<feature type="compositionally biased region" description="Polar residues" evidence="1">
    <location>
        <begin position="455"/>
        <end position="466"/>
    </location>
</feature>
<feature type="transmembrane region" description="Helical" evidence="2">
    <location>
        <begin position="211"/>
        <end position="228"/>
    </location>
</feature>
<reference evidence="3 4" key="1">
    <citation type="journal article" date="2013" name="Genome Announc.">
        <title>Draft Genome Sequence of Streptomyces viridochromogenes Strain Tu57, Producer of Avilamycin.</title>
        <authorList>
            <person name="Gruning B.A."/>
            <person name="Erxleben A."/>
            <person name="Hahnlein A."/>
            <person name="Gunther S."/>
        </authorList>
    </citation>
    <scope>NUCLEOTIDE SEQUENCE [LARGE SCALE GENOMIC DNA]</scope>
    <source>
        <strain evidence="3 4">Tue57</strain>
    </source>
</reference>
<gene>
    <name evidence="3" type="ORF">STVIR_5839</name>
</gene>
<accession>L8P6L6</accession>
<feature type="transmembrane region" description="Helical" evidence="2">
    <location>
        <begin position="248"/>
        <end position="274"/>
    </location>
</feature>
<dbReference type="AlphaFoldDB" id="L8P6L6"/>
<evidence type="ECO:0000256" key="1">
    <source>
        <dbReference type="SAM" id="MobiDB-lite"/>
    </source>
</evidence>
<keyword evidence="2" id="KW-0812">Transmembrane</keyword>
<organism evidence="3 4">
    <name type="scientific">Streptomyces viridochromogenes Tue57</name>
    <dbReference type="NCBI Taxonomy" id="1160705"/>
    <lineage>
        <taxon>Bacteria</taxon>
        <taxon>Bacillati</taxon>
        <taxon>Actinomycetota</taxon>
        <taxon>Actinomycetes</taxon>
        <taxon>Kitasatosporales</taxon>
        <taxon>Streptomycetaceae</taxon>
        <taxon>Streptomyces</taxon>
    </lineage>
</organism>
<keyword evidence="2" id="KW-0472">Membrane</keyword>
<feature type="region of interest" description="Disordered" evidence="1">
    <location>
        <begin position="435"/>
        <end position="466"/>
    </location>
</feature>
<protein>
    <submittedName>
        <fullName evidence="3">Putative Integral membrane protein</fullName>
    </submittedName>
</protein>